<dbReference type="SUPFAM" id="SSF56529">
    <property type="entry name" value="FAH"/>
    <property type="match status" value="1"/>
</dbReference>
<dbReference type="GO" id="GO:0018773">
    <property type="term" value="F:acetylpyruvate hydrolase activity"/>
    <property type="evidence" value="ECO:0007669"/>
    <property type="project" value="TreeGrafter"/>
</dbReference>
<evidence type="ECO:0000259" key="2">
    <source>
        <dbReference type="Pfam" id="PF01557"/>
    </source>
</evidence>
<keyword evidence="3" id="KW-0378">Hydrolase</keyword>
<name>F0SA03_PSESL</name>
<dbReference type="EMBL" id="CP002545">
    <property type="protein sequence ID" value="ADY52561.1"/>
    <property type="molecule type" value="Genomic_DNA"/>
</dbReference>
<dbReference type="OrthoDB" id="9805307at2"/>
<dbReference type="AlphaFoldDB" id="F0SA03"/>
<protein>
    <submittedName>
        <fullName evidence="3">Fumarylacetoacetate (FAA) hydrolase</fullName>
    </submittedName>
</protein>
<dbReference type="InterPro" id="IPR036663">
    <property type="entry name" value="Fumarylacetoacetase_C_sf"/>
</dbReference>
<dbReference type="Pfam" id="PF01557">
    <property type="entry name" value="FAA_hydrolase"/>
    <property type="match status" value="1"/>
</dbReference>
<dbReference type="eggNOG" id="COG0179">
    <property type="taxonomic scope" value="Bacteria"/>
</dbReference>
<dbReference type="STRING" id="762903.Pedsa_2009"/>
<dbReference type="PANTHER" id="PTHR11820">
    <property type="entry name" value="ACYLPYRUVASE"/>
    <property type="match status" value="1"/>
</dbReference>
<evidence type="ECO:0000313" key="4">
    <source>
        <dbReference type="Proteomes" id="UP000000310"/>
    </source>
</evidence>
<dbReference type="PANTHER" id="PTHR11820:SF7">
    <property type="entry name" value="ACYLPYRUVASE FAHD1, MITOCHONDRIAL"/>
    <property type="match status" value="1"/>
</dbReference>
<dbReference type="HOGENOM" id="CLU_028458_5_2_10"/>
<organism evidence="3 4">
    <name type="scientific">Pseudopedobacter saltans (strain ATCC 51119 / DSM 12145 / JCM 21818 / CCUG 39354 / LMG 10337 / NBRC 100064 / NCIMB 13643)</name>
    <name type="common">Pedobacter saltans</name>
    <dbReference type="NCBI Taxonomy" id="762903"/>
    <lineage>
        <taxon>Bacteria</taxon>
        <taxon>Pseudomonadati</taxon>
        <taxon>Bacteroidota</taxon>
        <taxon>Sphingobacteriia</taxon>
        <taxon>Sphingobacteriales</taxon>
        <taxon>Sphingobacteriaceae</taxon>
        <taxon>Pseudopedobacter</taxon>
    </lineage>
</organism>
<keyword evidence="1" id="KW-0479">Metal-binding</keyword>
<dbReference type="RefSeq" id="WP_013633048.1">
    <property type="nucleotide sequence ID" value="NC_015177.1"/>
</dbReference>
<reference evidence="3 4" key="1">
    <citation type="journal article" date="2011" name="Stand. Genomic Sci.">
        <title>Complete genome sequence of the gliding, heparinolytic Pedobacter saltans type strain (113).</title>
        <authorList>
            <person name="Liolios K."/>
            <person name="Sikorski J."/>
            <person name="Lu M."/>
            <person name="Nolan M."/>
            <person name="Lapidus A."/>
            <person name="Lucas S."/>
            <person name="Hammon N."/>
            <person name="Deshpande S."/>
            <person name="Cheng J.F."/>
            <person name="Tapia R."/>
            <person name="Han C."/>
            <person name="Goodwin L."/>
            <person name="Pitluck S."/>
            <person name="Huntemann M."/>
            <person name="Ivanova N."/>
            <person name="Pagani I."/>
            <person name="Mavromatis K."/>
            <person name="Ovchinikova G."/>
            <person name="Pati A."/>
            <person name="Chen A."/>
            <person name="Palaniappan K."/>
            <person name="Land M."/>
            <person name="Hauser L."/>
            <person name="Brambilla E.M."/>
            <person name="Kotsyurbenko O."/>
            <person name="Rohde M."/>
            <person name="Tindall B.J."/>
            <person name="Abt B."/>
            <person name="Goker M."/>
            <person name="Detter J.C."/>
            <person name="Woyke T."/>
            <person name="Bristow J."/>
            <person name="Eisen J.A."/>
            <person name="Markowitz V."/>
            <person name="Hugenholtz P."/>
            <person name="Klenk H.P."/>
            <person name="Kyrpides N.C."/>
        </authorList>
    </citation>
    <scope>NUCLEOTIDE SEQUENCE [LARGE SCALE GENOMIC DNA]</scope>
    <source>
        <strain evidence="4">ATCC 51119 / DSM 12145 / JCM 21818 / LMG 10337 / NBRC 100064 / NCIMB 13643</strain>
    </source>
</reference>
<dbReference type="GO" id="GO:0046872">
    <property type="term" value="F:metal ion binding"/>
    <property type="evidence" value="ECO:0007669"/>
    <property type="project" value="UniProtKB-KW"/>
</dbReference>
<reference evidence="4" key="2">
    <citation type="submission" date="2011-02" db="EMBL/GenBank/DDBJ databases">
        <title>The complete genome of Pedobacter saltans DSM 12145.</title>
        <authorList>
            <consortium name="US DOE Joint Genome Institute (JGI-PGF)"/>
            <person name="Lucas S."/>
            <person name="Copeland A."/>
            <person name="Lapidus A."/>
            <person name="Bruce D."/>
            <person name="Goodwin L."/>
            <person name="Pitluck S."/>
            <person name="Kyrpides N."/>
            <person name="Mavromatis K."/>
            <person name="Pagani I."/>
            <person name="Ivanova N."/>
            <person name="Ovchinnikova G."/>
            <person name="Lu M."/>
            <person name="Detter J.C."/>
            <person name="Han C."/>
            <person name="Land M."/>
            <person name="Hauser L."/>
            <person name="Markowitz V."/>
            <person name="Cheng J.-F."/>
            <person name="Hugenholtz P."/>
            <person name="Woyke T."/>
            <person name="Wu D."/>
            <person name="Tindall B."/>
            <person name="Pomrenke H.G."/>
            <person name="Brambilla E."/>
            <person name="Klenk H.-P."/>
            <person name="Eisen J.A."/>
        </authorList>
    </citation>
    <scope>NUCLEOTIDE SEQUENCE [LARGE SCALE GENOMIC DNA]</scope>
    <source>
        <strain evidence="4">ATCC 51119 / DSM 12145 / JCM 21818 / LMG 10337 / NBRC 100064 / NCIMB 13643</strain>
    </source>
</reference>
<sequence>MKVIAIGRNYGEHARELNNPVPEKPVIFLKPDTAVSKNNRPFYIPDFSNDVHYEVELVLKVSKEGKHIAPKFAGKYYEEIGLGIDFTARDLQAELKSKGLPWELAKGFDNSAPVSEFVPISNFKDLNNINFSLTINGEKKQQGNTKNMLFSFDEIISFVSQYITLKKGDLIFTGTPAGVGKVNIGDKLVGYIENNEFLNFEVK</sequence>
<dbReference type="Proteomes" id="UP000000310">
    <property type="component" value="Chromosome"/>
</dbReference>
<evidence type="ECO:0000256" key="1">
    <source>
        <dbReference type="ARBA" id="ARBA00022723"/>
    </source>
</evidence>
<accession>F0SA03</accession>
<feature type="domain" description="Fumarylacetoacetase-like C-terminal" evidence="2">
    <location>
        <begin position="2"/>
        <end position="190"/>
    </location>
</feature>
<gene>
    <name evidence="3" type="ordered locus">Pedsa_2009</name>
</gene>
<evidence type="ECO:0000313" key="3">
    <source>
        <dbReference type="EMBL" id="ADY52561.1"/>
    </source>
</evidence>
<proteinExistence type="predicted"/>
<dbReference type="InterPro" id="IPR011234">
    <property type="entry name" value="Fumarylacetoacetase-like_C"/>
</dbReference>
<dbReference type="Gene3D" id="3.90.850.10">
    <property type="entry name" value="Fumarylacetoacetase-like, C-terminal domain"/>
    <property type="match status" value="1"/>
</dbReference>
<dbReference type="KEGG" id="psn:Pedsa_2009"/>
<keyword evidence="4" id="KW-1185">Reference proteome</keyword>